<comment type="similarity">
    <text evidence="1 6">Belongs to the diaminopimelate epimerase family.</text>
</comment>
<feature type="binding site" evidence="6">
    <location>
        <position position="158"/>
    </location>
    <ligand>
        <name>substrate</name>
    </ligand>
</feature>
<dbReference type="GO" id="GO:0008837">
    <property type="term" value="F:diaminopimelate epimerase activity"/>
    <property type="evidence" value="ECO:0007669"/>
    <property type="project" value="UniProtKB-UniRule"/>
</dbReference>
<feature type="site" description="Important for dimerization" evidence="6">
    <location>
        <position position="269"/>
    </location>
</feature>
<dbReference type="HAMAP" id="MF_00197">
    <property type="entry name" value="DAP_epimerase"/>
    <property type="match status" value="1"/>
</dbReference>
<feature type="binding site" evidence="6">
    <location>
        <begin position="77"/>
        <end position="78"/>
    </location>
    <ligand>
        <name>substrate</name>
    </ligand>
</feature>
<feature type="active site" description="Proton acceptor" evidence="6">
    <location>
        <position position="218"/>
    </location>
</feature>
<reference evidence="8 9" key="1">
    <citation type="submission" date="2018-06" db="EMBL/GenBank/DDBJ databases">
        <authorList>
            <consortium name="Pathogen Informatics"/>
            <person name="Doyle S."/>
        </authorList>
    </citation>
    <scope>NUCLEOTIDE SEQUENCE [LARGE SCALE GENOMIC DNA]</scope>
    <source>
        <strain evidence="8 9">NCTC10717</strain>
    </source>
</reference>
<dbReference type="NCBIfam" id="TIGR00652">
    <property type="entry name" value="DapF"/>
    <property type="match status" value="1"/>
</dbReference>
<dbReference type="InterPro" id="IPR001653">
    <property type="entry name" value="DAP_epimerase_DapF"/>
</dbReference>
<feature type="binding site" evidence="6">
    <location>
        <position position="47"/>
    </location>
    <ligand>
        <name>substrate</name>
    </ligand>
</feature>
<dbReference type="EMBL" id="UHIA01000004">
    <property type="protein sequence ID" value="SUO98654.1"/>
    <property type="molecule type" value="Genomic_DNA"/>
</dbReference>
<evidence type="ECO:0000256" key="5">
    <source>
        <dbReference type="ARBA" id="ARBA00023235"/>
    </source>
</evidence>
<feature type="binding site" evidence="6">
    <location>
        <position position="67"/>
    </location>
    <ligand>
        <name>substrate</name>
    </ligand>
</feature>
<feature type="binding site" evidence="6">
    <location>
        <position position="191"/>
    </location>
    <ligand>
        <name>substrate</name>
    </ligand>
</feature>
<keyword evidence="9" id="KW-1185">Reference proteome</keyword>
<dbReference type="UniPathway" id="UPA00034">
    <property type="reaction ID" value="UER00025"/>
</dbReference>
<comment type="subcellular location">
    <subcellularLocation>
        <location evidence="6">Cytoplasm</location>
    </subcellularLocation>
</comment>
<evidence type="ECO:0000256" key="3">
    <source>
        <dbReference type="ARBA" id="ARBA00022605"/>
    </source>
</evidence>
<proteinExistence type="inferred from homology"/>
<dbReference type="GO" id="GO:0005829">
    <property type="term" value="C:cytosol"/>
    <property type="evidence" value="ECO:0007669"/>
    <property type="project" value="TreeGrafter"/>
</dbReference>
<feature type="site" description="Could be important to modulate the pK values of the two catalytic cysteine residues" evidence="6">
    <location>
        <position position="209"/>
    </location>
</feature>
<dbReference type="Gene3D" id="3.10.310.10">
    <property type="entry name" value="Diaminopimelate Epimerase, Chain A, domain 1"/>
    <property type="match status" value="2"/>
</dbReference>
<dbReference type="GO" id="GO:0009089">
    <property type="term" value="P:lysine biosynthetic process via diaminopimelate"/>
    <property type="evidence" value="ECO:0007669"/>
    <property type="project" value="UniProtKB-UniRule"/>
</dbReference>
<dbReference type="Proteomes" id="UP000254575">
    <property type="component" value="Unassembled WGS sequence"/>
</dbReference>
<keyword evidence="4 6" id="KW-0457">Lysine biosynthesis</keyword>
<organism evidence="8 9">
    <name type="scientific">Suttonella indologenes</name>
    <dbReference type="NCBI Taxonomy" id="13276"/>
    <lineage>
        <taxon>Bacteria</taxon>
        <taxon>Pseudomonadati</taxon>
        <taxon>Pseudomonadota</taxon>
        <taxon>Gammaproteobacteria</taxon>
        <taxon>Cardiobacteriales</taxon>
        <taxon>Cardiobacteriaceae</taxon>
        <taxon>Suttonella</taxon>
    </lineage>
</organism>
<dbReference type="PANTHER" id="PTHR31689:SF0">
    <property type="entry name" value="DIAMINOPIMELATE EPIMERASE"/>
    <property type="match status" value="1"/>
</dbReference>
<protein>
    <recommendedName>
        <fullName evidence="6 7">Diaminopimelate epimerase</fullName>
        <shortName evidence="6">DAP epimerase</shortName>
        <ecNumber evidence="6 7">5.1.1.7</ecNumber>
    </recommendedName>
    <alternativeName>
        <fullName evidence="6">PLP-independent amino acid racemase</fullName>
    </alternativeName>
</protein>
<evidence type="ECO:0000256" key="2">
    <source>
        <dbReference type="ARBA" id="ARBA00022490"/>
    </source>
</evidence>
<evidence type="ECO:0000313" key="8">
    <source>
        <dbReference type="EMBL" id="SUO98654.1"/>
    </source>
</evidence>
<dbReference type="Pfam" id="PF01678">
    <property type="entry name" value="DAP_epimerase"/>
    <property type="match status" value="2"/>
</dbReference>
<dbReference type="AlphaFoldDB" id="A0A380N2F1"/>
<keyword evidence="2 6" id="KW-0963">Cytoplasm</keyword>
<evidence type="ECO:0000256" key="1">
    <source>
        <dbReference type="ARBA" id="ARBA00010219"/>
    </source>
</evidence>
<feature type="binding site" evidence="6">
    <location>
        <begin position="219"/>
        <end position="220"/>
    </location>
    <ligand>
        <name>substrate</name>
    </ligand>
</feature>
<name>A0A380N2F1_9GAMM</name>
<evidence type="ECO:0000313" key="9">
    <source>
        <dbReference type="Proteomes" id="UP000254575"/>
    </source>
</evidence>
<feature type="binding site" evidence="6">
    <location>
        <begin position="209"/>
        <end position="210"/>
    </location>
    <ligand>
        <name>substrate</name>
    </ligand>
</feature>
<dbReference type="OrthoDB" id="9805408at2"/>
<comment type="subunit">
    <text evidence="6">Homodimer.</text>
</comment>
<sequence length="277" mass="30396">MQARAFCKMHGLGNDFVVLDCRRQAFDWTSAEILSLADRYRGIGFDQLLIIENPRHPQVDFTYRIFNADGQEVEHCGNGARCFAKYLRDKQLFDFSRPVRVAVKRGIIEIRHMGQIEGKDEFCVDMGAPDFTPFTAAQNSELYQAIGEQTFGIVSMGNPHAVCEVGDSATAEVAAIGSALQKHPLFPEQVNVGFMQIIDEHHIKLRVFERGVGETQACGTGACAAAAVGIARGVLRSPVRVELKGGSLRIDWEGKNHALLMSGAAESVFEGQLPARA</sequence>
<keyword evidence="3 6" id="KW-0028">Amino-acid biosynthesis</keyword>
<dbReference type="SUPFAM" id="SSF54506">
    <property type="entry name" value="Diaminopimelate epimerase-like"/>
    <property type="match status" value="1"/>
</dbReference>
<comment type="pathway">
    <text evidence="6">Amino-acid biosynthesis; L-lysine biosynthesis via DAP pathway; DL-2,6-diaminopimelate from LL-2,6-diaminopimelate: step 1/1.</text>
</comment>
<keyword evidence="5 6" id="KW-0413">Isomerase</keyword>
<accession>A0A380N2F1</accession>
<dbReference type="FunFam" id="3.10.310.10:FF:000001">
    <property type="entry name" value="Diaminopimelate epimerase"/>
    <property type="match status" value="1"/>
</dbReference>
<feature type="site" description="Could be important to modulate the pK values of the two catalytic cysteine residues" evidence="6">
    <location>
        <position position="160"/>
    </location>
</feature>
<comment type="function">
    <text evidence="6">Catalyzes the stereoinversion of LL-2,6-diaminopimelate (L,L-DAP) to meso-diaminopimelate (meso-DAP), a precursor of L-lysine and an essential component of the bacterial peptidoglycan.</text>
</comment>
<feature type="binding site" evidence="6">
    <location>
        <position position="14"/>
    </location>
    <ligand>
        <name>substrate</name>
    </ligand>
</feature>
<gene>
    <name evidence="6 8" type="primary">dapF</name>
    <name evidence="8" type="ORF">NCTC10717_02410</name>
</gene>
<feature type="active site" description="Proton donor" evidence="6">
    <location>
        <position position="76"/>
    </location>
</feature>
<dbReference type="EC" id="5.1.1.7" evidence="6 7"/>
<dbReference type="PANTHER" id="PTHR31689">
    <property type="entry name" value="DIAMINOPIMELATE EPIMERASE, CHLOROPLASTIC"/>
    <property type="match status" value="1"/>
</dbReference>
<dbReference type="RefSeq" id="WP_115219447.1">
    <property type="nucleotide sequence ID" value="NZ_UHIA01000004.1"/>
</dbReference>
<evidence type="ECO:0000256" key="4">
    <source>
        <dbReference type="ARBA" id="ARBA00023154"/>
    </source>
</evidence>
<evidence type="ECO:0000256" key="7">
    <source>
        <dbReference type="NCBIfam" id="TIGR00652"/>
    </source>
</evidence>
<evidence type="ECO:0000256" key="6">
    <source>
        <dbReference type="HAMAP-Rule" id="MF_00197"/>
    </source>
</evidence>
<comment type="catalytic activity">
    <reaction evidence="6">
        <text>(2S,6S)-2,6-diaminopimelate = meso-2,6-diaminopimelate</text>
        <dbReference type="Rhea" id="RHEA:15393"/>
        <dbReference type="ChEBI" id="CHEBI:57609"/>
        <dbReference type="ChEBI" id="CHEBI:57791"/>
        <dbReference type="EC" id="5.1.1.7"/>
    </reaction>
</comment>